<proteinExistence type="predicted"/>
<comment type="caution">
    <text evidence="1">The sequence shown here is derived from an EMBL/GenBank/DDBJ whole genome shotgun (WGS) entry which is preliminary data.</text>
</comment>
<name>A0A645H0P3_9ZZZZ</name>
<sequence length="99" mass="11170">MWYGENKWKQIMFENMKDTIVDSTALLAMGSKSEELVMAETAVSDAWKQYFPLVCMADDDATFEAAWTALQDTLTAANVDLMTQEWTANYKSNLAKIGN</sequence>
<evidence type="ECO:0000313" key="1">
    <source>
        <dbReference type="EMBL" id="MPN29884.1"/>
    </source>
</evidence>
<accession>A0A645H0P3</accession>
<dbReference type="EMBL" id="VSSQ01080775">
    <property type="protein sequence ID" value="MPN29884.1"/>
    <property type="molecule type" value="Genomic_DNA"/>
</dbReference>
<dbReference type="AlphaFoldDB" id="A0A645H0P3"/>
<reference evidence="1" key="1">
    <citation type="submission" date="2019-08" db="EMBL/GenBank/DDBJ databases">
        <authorList>
            <person name="Kucharzyk K."/>
            <person name="Murdoch R.W."/>
            <person name="Higgins S."/>
            <person name="Loffler F."/>
        </authorList>
    </citation>
    <scope>NUCLEOTIDE SEQUENCE</scope>
</reference>
<protein>
    <submittedName>
        <fullName evidence="1">Uncharacterized protein</fullName>
    </submittedName>
</protein>
<gene>
    <name evidence="1" type="ORF">SDC9_177337</name>
</gene>
<organism evidence="1">
    <name type="scientific">bioreactor metagenome</name>
    <dbReference type="NCBI Taxonomy" id="1076179"/>
    <lineage>
        <taxon>unclassified sequences</taxon>
        <taxon>metagenomes</taxon>
        <taxon>ecological metagenomes</taxon>
    </lineage>
</organism>